<evidence type="ECO:0000313" key="6">
    <source>
        <dbReference type="Proteomes" id="UP001321473"/>
    </source>
</evidence>
<accession>A0AAQ4D4U1</accession>
<dbReference type="GO" id="GO:0004301">
    <property type="term" value="F:epoxide hydrolase activity"/>
    <property type="evidence" value="ECO:0007669"/>
    <property type="project" value="TreeGrafter"/>
</dbReference>
<dbReference type="InterPro" id="IPR000639">
    <property type="entry name" value="Epox_hydrolase-like"/>
</dbReference>
<dbReference type="GO" id="GO:0097176">
    <property type="term" value="P:epoxide metabolic process"/>
    <property type="evidence" value="ECO:0007669"/>
    <property type="project" value="TreeGrafter"/>
</dbReference>
<evidence type="ECO:0000313" key="5">
    <source>
        <dbReference type="EMBL" id="KAK8757481.1"/>
    </source>
</evidence>
<evidence type="ECO:0000259" key="4">
    <source>
        <dbReference type="Pfam" id="PF00561"/>
    </source>
</evidence>
<organism evidence="5 6">
    <name type="scientific">Amblyomma americanum</name>
    <name type="common">Lone star tick</name>
    <dbReference type="NCBI Taxonomy" id="6943"/>
    <lineage>
        <taxon>Eukaryota</taxon>
        <taxon>Metazoa</taxon>
        <taxon>Ecdysozoa</taxon>
        <taxon>Arthropoda</taxon>
        <taxon>Chelicerata</taxon>
        <taxon>Arachnida</taxon>
        <taxon>Acari</taxon>
        <taxon>Parasitiformes</taxon>
        <taxon>Ixodida</taxon>
        <taxon>Ixodoidea</taxon>
        <taxon>Ixodidae</taxon>
        <taxon>Amblyomminae</taxon>
        <taxon>Amblyomma</taxon>
    </lineage>
</organism>
<feature type="compositionally biased region" description="Low complexity" evidence="3">
    <location>
        <begin position="434"/>
        <end position="446"/>
    </location>
</feature>
<dbReference type="Gene3D" id="3.40.50.1820">
    <property type="entry name" value="alpha/beta hydrolase"/>
    <property type="match status" value="1"/>
</dbReference>
<dbReference type="EMBL" id="JARKHS020035154">
    <property type="protein sequence ID" value="KAK8757481.1"/>
    <property type="molecule type" value="Genomic_DNA"/>
</dbReference>
<keyword evidence="6" id="KW-1185">Reference proteome</keyword>
<dbReference type="Proteomes" id="UP001321473">
    <property type="component" value="Unassembled WGS sequence"/>
</dbReference>
<feature type="compositionally biased region" description="Basic and acidic residues" evidence="3">
    <location>
        <begin position="421"/>
        <end position="433"/>
    </location>
</feature>
<dbReference type="AlphaFoldDB" id="A0AAQ4D4U1"/>
<dbReference type="InterPro" id="IPR000073">
    <property type="entry name" value="AB_hydrolase_1"/>
</dbReference>
<protein>
    <recommendedName>
        <fullName evidence="4">AB hydrolase-1 domain-containing protein</fullName>
    </recommendedName>
</protein>
<feature type="compositionally biased region" description="Low complexity" evidence="3">
    <location>
        <begin position="457"/>
        <end position="466"/>
    </location>
</feature>
<proteinExistence type="inferred from homology"/>
<reference evidence="5 6" key="1">
    <citation type="journal article" date="2023" name="Arcadia Sci">
        <title>De novo assembly of a long-read Amblyomma americanum tick genome.</title>
        <authorList>
            <person name="Chou S."/>
            <person name="Poskanzer K.E."/>
            <person name="Rollins M."/>
            <person name="Thuy-Boun P.S."/>
        </authorList>
    </citation>
    <scope>NUCLEOTIDE SEQUENCE [LARGE SCALE GENOMIC DNA]</scope>
    <source>
        <strain evidence="5">F_SG_1</strain>
        <tissue evidence="5">Salivary glands</tissue>
    </source>
</reference>
<feature type="region of interest" description="Disordered" evidence="3">
    <location>
        <begin position="351"/>
        <end position="478"/>
    </location>
</feature>
<feature type="domain" description="AB hydrolase-1" evidence="4">
    <location>
        <begin position="17"/>
        <end position="117"/>
    </location>
</feature>
<keyword evidence="2" id="KW-0378">Hydrolase</keyword>
<dbReference type="SUPFAM" id="SSF53474">
    <property type="entry name" value="alpha/beta-Hydrolases"/>
    <property type="match status" value="1"/>
</dbReference>
<dbReference type="InterPro" id="IPR029058">
    <property type="entry name" value="AB_hydrolase_fold"/>
</dbReference>
<evidence type="ECO:0000256" key="2">
    <source>
        <dbReference type="ARBA" id="ARBA00022801"/>
    </source>
</evidence>
<comment type="similarity">
    <text evidence="1">Belongs to the peptidase S33 family.</text>
</comment>
<dbReference type="PANTHER" id="PTHR21661">
    <property type="entry name" value="EPOXIDE HYDROLASE 1-RELATED"/>
    <property type="match status" value="1"/>
</dbReference>
<sequence>MYRWQLNLFRAQTKVYTLLLIHGWPGSVVEFLKIAGQLAQPKEGIAFEVVCPSIPGYGFSEAPHRQGFNGLEAARVFVKLMDRLGRNKFYVQGGDWGALIARLMATYYPHRVLGAHMNMMEVEMSPLVGLKLLVGSFFPQLVLAEGEKLEAAHVLPVWPKLRQLLRESGYMHLQGTKPDTIGLALLNSPAGLAAYLLEKFSTWTRGANVHREDGGLAEKYTYDELLTNVMLYWLTDSIGSSMRFYKENFDAGMGRPTRVPVAVPTGLSVFPEELIAFPKSFVGHTYHDVVLFEQHPRGGHFAAFEEPELLERDVRRFVAAVEARNASAPGPFPAFPAMDVGQKLFRAAAAFGPSHPAGGQRFEPRLEPQPSPATTRKEEAKPAAKPAAKPVEPKPSPQPTQKKEAKPAAKPVEPKPSPPPIRKEEPKPAEKPAAKPATKPVEPKVPISSKGEKPAGEPKAAPPKEGSAGSQSPPPRKV</sequence>
<comment type="caution">
    <text evidence="5">The sequence shown here is derived from an EMBL/GenBank/DDBJ whole genome shotgun (WGS) entry which is preliminary data.</text>
</comment>
<dbReference type="PRINTS" id="PR00412">
    <property type="entry name" value="EPOXHYDRLASE"/>
</dbReference>
<dbReference type="Pfam" id="PF00561">
    <property type="entry name" value="Abhydrolase_1"/>
    <property type="match status" value="1"/>
</dbReference>
<dbReference type="PANTHER" id="PTHR21661:SF35">
    <property type="entry name" value="EPOXIDE HYDROLASE"/>
    <property type="match status" value="1"/>
</dbReference>
<evidence type="ECO:0000256" key="3">
    <source>
        <dbReference type="SAM" id="MobiDB-lite"/>
    </source>
</evidence>
<name>A0AAQ4D4U1_AMBAM</name>
<evidence type="ECO:0000256" key="1">
    <source>
        <dbReference type="ARBA" id="ARBA00010088"/>
    </source>
</evidence>
<gene>
    <name evidence="5" type="ORF">V5799_004887</name>
</gene>